<dbReference type="PANTHER" id="PTHR37042">
    <property type="entry name" value="OUTER MEMBRANE PROTEIN RV1973"/>
    <property type="match status" value="1"/>
</dbReference>
<dbReference type="PANTHER" id="PTHR37042:SF4">
    <property type="entry name" value="OUTER MEMBRANE PROTEIN RV1973"/>
    <property type="match status" value="1"/>
</dbReference>
<sequence>MTRVTTTRVLWALTALALVATVALAATRGRAWWDARATEQAQNDALAAGRQLAVNFATIDYRKVDEDTDRVKAGATGEFLSSYTAQLADLKKVIVDNKSVSKVERSEAALVDGDRDSATVIVGLIAPTSNTVVPSGEKKTYRTKLGLRLVGEQWKVERLEFVG</sequence>
<proteinExistence type="predicted"/>
<dbReference type="AlphaFoldDB" id="A0A8H9FTH7"/>
<comment type="subcellular location">
    <subcellularLocation>
        <location evidence="1">Membrane</location>
    </subcellularLocation>
</comment>
<evidence type="ECO:0000256" key="2">
    <source>
        <dbReference type="ARBA" id="ARBA00023136"/>
    </source>
</evidence>
<dbReference type="EMBL" id="BMEA01000001">
    <property type="protein sequence ID" value="GGB73842.1"/>
    <property type="molecule type" value="Genomic_DNA"/>
</dbReference>
<protein>
    <recommendedName>
        <fullName evidence="6">Mce-associated membrane protein</fullName>
    </recommendedName>
</protein>
<evidence type="ECO:0008006" key="6">
    <source>
        <dbReference type="Google" id="ProtNLM"/>
    </source>
</evidence>
<dbReference type="Proteomes" id="UP000628079">
    <property type="component" value="Unassembled WGS sequence"/>
</dbReference>
<comment type="caution">
    <text evidence="4">The sequence shown here is derived from an EMBL/GenBank/DDBJ whole genome shotgun (WGS) entry which is preliminary data.</text>
</comment>
<name>A0A8H9FTH7_9MICO</name>
<evidence type="ECO:0000256" key="1">
    <source>
        <dbReference type="ARBA" id="ARBA00004370"/>
    </source>
</evidence>
<keyword evidence="2" id="KW-0472">Membrane</keyword>
<evidence type="ECO:0000256" key="3">
    <source>
        <dbReference type="SAM" id="SignalP"/>
    </source>
</evidence>
<feature type="signal peptide" evidence="3">
    <location>
        <begin position="1"/>
        <end position="25"/>
    </location>
</feature>
<gene>
    <name evidence="4" type="ORF">GCM10011314_11650</name>
</gene>
<feature type="chain" id="PRO_5034107209" description="Mce-associated membrane protein" evidence="3">
    <location>
        <begin position="26"/>
        <end position="163"/>
    </location>
</feature>
<keyword evidence="3" id="KW-0732">Signal</keyword>
<reference evidence="4" key="1">
    <citation type="journal article" date="2014" name="Int. J. Syst. Evol. Microbiol.">
        <title>Complete genome sequence of Corynebacterium casei LMG S-19264T (=DSM 44701T), isolated from a smear-ripened cheese.</title>
        <authorList>
            <consortium name="US DOE Joint Genome Institute (JGI-PGF)"/>
            <person name="Walter F."/>
            <person name="Albersmeier A."/>
            <person name="Kalinowski J."/>
            <person name="Ruckert C."/>
        </authorList>
    </citation>
    <scope>NUCLEOTIDE SEQUENCE</scope>
    <source>
        <strain evidence="4">CGMCC 1.10749</strain>
    </source>
</reference>
<reference evidence="4" key="2">
    <citation type="submission" date="2020-09" db="EMBL/GenBank/DDBJ databases">
        <authorList>
            <person name="Sun Q."/>
            <person name="Zhou Y."/>
        </authorList>
    </citation>
    <scope>NUCLEOTIDE SEQUENCE</scope>
    <source>
        <strain evidence="4">CGMCC 1.10749</strain>
    </source>
</reference>
<evidence type="ECO:0000313" key="5">
    <source>
        <dbReference type="Proteomes" id="UP000628079"/>
    </source>
</evidence>
<organism evidence="4 5">
    <name type="scientific">Knoellia flava</name>
    <dbReference type="NCBI Taxonomy" id="913969"/>
    <lineage>
        <taxon>Bacteria</taxon>
        <taxon>Bacillati</taxon>
        <taxon>Actinomycetota</taxon>
        <taxon>Actinomycetes</taxon>
        <taxon>Micrococcales</taxon>
        <taxon>Intrasporangiaceae</taxon>
        <taxon>Knoellia</taxon>
    </lineage>
</organism>
<dbReference type="GO" id="GO:0016020">
    <property type="term" value="C:membrane"/>
    <property type="evidence" value="ECO:0007669"/>
    <property type="project" value="UniProtKB-SubCell"/>
</dbReference>
<evidence type="ECO:0000313" key="4">
    <source>
        <dbReference type="EMBL" id="GGB73842.1"/>
    </source>
</evidence>
<accession>A0A8H9FTH7</accession>